<evidence type="ECO:0000313" key="1">
    <source>
        <dbReference type="EMBL" id="AYV78771.1"/>
    </source>
</evidence>
<dbReference type="GO" id="GO:0003690">
    <property type="term" value="F:double-stranded DNA binding"/>
    <property type="evidence" value="ECO:0007669"/>
    <property type="project" value="TreeGrafter"/>
</dbReference>
<dbReference type="PANTHER" id="PTHR12083">
    <property type="entry name" value="BIFUNCTIONAL POLYNUCLEOTIDE PHOSPHATASE/KINASE"/>
    <property type="match status" value="1"/>
</dbReference>
<reference evidence="1" key="1">
    <citation type="submission" date="2018-10" db="EMBL/GenBank/DDBJ databases">
        <title>Hidden diversity of soil giant viruses.</title>
        <authorList>
            <person name="Schulz F."/>
            <person name="Alteio L."/>
            <person name="Goudeau D."/>
            <person name="Ryan E.M."/>
            <person name="Malmstrom R.R."/>
            <person name="Blanchard J."/>
            <person name="Woyke T."/>
        </authorList>
    </citation>
    <scope>NUCLEOTIDE SEQUENCE</scope>
    <source>
        <strain evidence="1">EDV1</strain>
    </source>
</reference>
<dbReference type="InterPro" id="IPR013954">
    <property type="entry name" value="PNK3P"/>
</dbReference>
<dbReference type="NCBIfam" id="TIGR01664">
    <property type="entry name" value="DNA-3'-Pase"/>
    <property type="match status" value="1"/>
</dbReference>
<dbReference type="Pfam" id="PF08645">
    <property type="entry name" value="PNK3P"/>
    <property type="match status" value="1"/>
</dbReference>
<dbReference type="GO" id="GO:0046404">
    <property type="term" value="F:ATP-dependent polydeoxyribonucleotide 5'-hydroxyl-kinase activity"/>
    <property type="evidence" value="ECO:0007669"/>
    <property type="project" value="TreeGrafter"/>
</dbReference>
<dbReference type="InterPro" id="IPR006551">
    <property type="entry name" value="Polynucleotide_phosphatase"/>
</dbReference>
<dbReference type="GO" id="GO:0046403">
    <property type="term" value="F:polynucleotide 3'-phosphatase activity"/>
    <property type="evidence" value="ECO:0007669"/>
    <property type="project" value="TreeGrafter"/>
</dbReference>
<dbReference type="EMBL" id="MK072097">
    <property type="protein sequence ID" value="AYV78771.1"/>
    <property type="molecule type" value="Genomic_DNA"/>
</dbReference>
<dbReference type="InterPro" id="IPR006549">
    <property type="entry name" value="HAD-SF_hydro_IIIA"/>
</dbReference>
<protein>
    <submittedName>
        <fullName evidence="1">Polynucleotide phosphatase/kinase</fullName>
    </submittedName>
</protein>
<keyword evidence="1" id="KW-0418">Kinase</keyword>
<dbReference type="InterPro" id="IPR027417">
    <property type="entry name" value="P-loop_NTPase"/>
</dbReference>
<gene>
    <name evidence="1" type="ORF">Edafosvirus32_2</name>
</gene>
<keyword evidence="1" id="KW-0808">Transferase</keyword>
<dbReference type="GO" id="GO:0006281">
    <property type="term" value="P:DNA repair"/>
    <property type="evidence" value="ECO:0007669"/>
    <property type="project" value="TreeGrafter"/>
</dbReference>
<dbReference type="InterPro" id="IPR023214">
    <property type="entry name" value="HAD_sf"/>
</dbReference>
<accession>A0A3G4ZXP5</accession>
<dbReference type="InterPro" id="IPR036412">
    <property type="entry name" value="HAD-like_sf"/>
</dbReference>
<dbReference type="Gene3D" id="3.40.50.1000">
    <property type="entry name" value="HAD superfamily/HAD-like"/>
    <property type="match status" value="1"/>
</dbReference>
<dbReference type="Gene3D" id="3.40.50.300">
    <property type="entry name" value="P-loop containing nucleotide triphosphate hydrolases"/>
    <property type="match status" value="1"/>
</dbReference>
<dbReference type="PANTHER" id="PTHR12083:SF9">
    <property type="entry name" value="BIFUNCTIONAL POLYNUCLEOTIDE PHOSPHATASE_KINASE"/>
    <property type="match status" value="1"/>
</dbReference>
<organism evidence="1">
    <name type="scientific">Edafosvirus sp</name>
    <dbReference type="NCBI Taxonomy" id="2487765"/>
    <lineage>
        <taxon>Viruses</taxon>
        <taxon>Varidnaviria</taxon>
        <taxon>Bamfordvirae</taxon>
        <taxon>Nucleocytoviricota</taxon>
        <taxon>Megaviricetes</taxon>
        <taxon>Imitervirales</taxon>
        <taxon>Mimiviridae</taxon>
        <taxon>Klosneuvirinae</taxon>
    </lineage>
</organism>
<dbReference type="NCBIfam" id="TIGR01662">
    <property type="entry name" value="HAD-SF-IIIA"/>
    <property type="match status" value="1"/>
</dbReference>
<name>A0A3G4ZXP5_9VIRU</name>
<dbReference type="SUPFAM" id="SSF56784">
    <property type="entry name" value="HAD-like"/>
    <property type="match status" value="1"/>
</dbReference>
<proteinExistence type="predicted"/>
<dbReference type="SUPFAM" id="SSF52540">
    <property type="entry name" value="P-loop containing nucleoside triphosphate hydrolases"/>
    <property type="match status" value="1"/>
</dbReference>
<sequence length="362" mass="42443">MQWTNKEYLFGKCGNFKFSKKVACFDIDDTIIKTVSGATFAKDDDDWEFTYKCVPDKLKSYYDKDFCIIFVTNQRGLKTDDKLTSWKIKIGKISKKFNFPFIVYASITDDFYRKPMPTIFNMINDEMKIDKTASFYCGDAAGRKNDFSDSDLKFAINSNIPFITPEEFFNDEKKKVSVDDVEYPFEFDKLFNKKQDKTQFKKVYDKEMIIMTGFPGSGKSNFVENVLVPLDYKRINRDLLKTKAKCISECEKNLKKGLSVVIDNTNPDEESRKLYIDLALKYKYKCRSIEMNTPFDVALHNAHYRCYKSNGKIKVIPKIVYHKYKKDYSAPNKNEGFELLDKIDFVPDKNDIDNYKLYFLSK</sequence>
<dbReference type="FunFam" id="3.40.50.300:FF:000737">
    <property type="entry name" value="Bifunctional polynucleotide phosphatase/kinase"/>
    <property type="match status" value="1"/>
</dbReference>